<evidence type="ECO:0000313" key="10">
    <source>
        <dbReference type="EMBL" id="SUQ13934.1"/>
    </source>
</evidence>
<dbReference type="Proteomes" id="UP000254051">
    <property type="component" value="Unassembled WGS sequence"/>
</dbReference>
<proteinExistence type="predicted"/>
<dbReference type="EC" id="2.7.1.121" evidence="3"/>
<dbReference type="EMBL" id="UHJJ01000004">
    <property type="protein sequence ID" value="SUQ13934.1"/>
    <property type="molecule type" value="Genomic_DNA"/>
</dbReference>
<dbReference type="InterPro" id="IPR012737">
    <property type="entry name" value="DhaK_L_YcgS"/>
</dbReference>
<evidence type="ECO:0000256" key="7">
    <source>
        <dbReference type="ARBA" id="ARBA00046577"/>
    </source>
</evidence>
<evidence type="ECO:0000256" key="8">
    <source>
        <dbReference type="ARBA" id="ARBA00055771"/>
    </source>
</evidence>
<comment type="function">
    <text evidence="8">ADP-binding subunit of the dihydroxyacetone kinase, which is responsible for the phosphoenolpyruvate (PEP)-dependent phosphorylation of dihydroxyacetone. DhaL-ADP is converted to DhaL-ATP via a phosphoryl group transfer from DhaM and transmits it to dihydroxyacetone binds to DhaK.</text>
</comment>
<keyword evidence="4" id="KW-0808">Transferase</keyword>
<reference evidence="11" key="1">
    <citation type="submission" date="2017-07" db="EMBL/GenBank/DDBJ databases">
        <authorList>
            <person name="Varghese N."/>
            <person name="Submissions S."/>
        </authorList>
    </citation>
    <scope>NUCLEOTIDE SEQUENCE [LARGE SCALE GENOMIC DNA]</scope>
    <source>
        <strain evidence="11">NLAE-zl-C134</strain>
    </source>
</reference>
<comment type="pathway">
    <text evidence="2">Polyol metabolism; glycerol degradation.</text>
</comment>
<dbReference type="GO" id="GO:0004371">
    <property type="term" value="F:glycerone kinase activity"/>
    <property type="evidence" value="ECO:0007669"/>
    <property type="project" value="InterPro"/>
</dbReference>
<evidence type="ECO:0000256" key="1">
    <source>
        <dbReference type="ARBA" id="ARBA00001113"/>
    </source>
</evidence>
<dbReference type="SUPFAM" id="SSF101473">
    <property type="entry name" value="DhaL-like"/>
    <property type="match status" value="1"/>
</dbReference>
<feature type="domain" description="DhaL" evidence="9">
    <location>
        <begin position="8"/>
        <end position="207"/>
    </location>
</feature>
<evidence type="ECO:0000256" key="4">
    <source>
        <dbReference type="ARBA" id="ARBA00022679"/>
    </source>
</evidence>
<dbReference type="InterPro" id="IPR036117">
    <property type="entry name" value="DhaL_dom_sf"/>
</dbReference>
<name>A0A315ZXX7_9FIRM</name>
<evidence type="ECO:0000313" key="11">
    <source>
        <dbReference type="Proteomes" id="UP000254051"/>
    </source>
</evidence>
<evidence type="ECO:0000256" key="6">
    <source>
        <dbReference type="ARBA" id="ARBA00022798"/>
    </source>
</evidence>
<keyword evidence="5 10" id="KW-0418">Kinase</keyword>
<gene>
    <name evidence="10" type="ORF">SAMN05216529_104246</name>
</gene>
<dbReference type="RefSeq" id="WP_242992311.1">
    <property type="nucleotide sequence ID" value="NZ_QGDS01000004.1"/>
</dbReference>
<evidence type="ECO:0000256" key="3">
    <source>
        <dbReference type="ARBA" id="ARBA00012095"/>
    </source>
</evidence>
<evidence type="ECO:0000259" key="9">
    <source>
        <dbReference type="PROSITE" id="PS51480"/>
    </source>
</evidence>
<dbReference type="AlphaFoldDB" id="A0A315ZXX7"/>
<dbReference type="GO" id="GO:0005829">
    <property type="term" value="C:cytosol"/>
    <property type="evidence" value="ECO:0007669"/>
    <property type="project" value="TreeGrafter"/>
</dbReference>
<keyword evidence="6" id="KW-0319">Glycerol metabolism</keyword>
<dbReference type="GO" id="GO:0019563">
    <property type="term" value="P:glycerol catabolic process"/>
    <property type="evidence" value="ECO:0007669"/>
    <property type="project" value="TreeGrafter"/>
</dbReference>
<evidence type="ECO:0000256" key="2">
    <source>
        <dbReference type="ARBA" id="ARBA00004745"/>
    </source>
</evidence>
<dbReference type="GO" id="GO:0047324">
    <property type="term" value="F:phosphoenolpyruvate-glycerone phosphotransferase activity"/>
    <property type="evidence" value="ECO:0007669"/>
    <property type="project" value="UniProtKB-EC"/>
</dbReference>
<keyword evidence="11" id="KW-1185">Reference proteome</keyword>
<protein>
    <recommendedName>
        <fullName evidence="3">phosphoenolpyruvate--glycerone phosphotransferase</fullName>
        <ecNumber evidence="3">2.7.1.121</ecNumber>
    </recommendedName>
</protein>
<accession>A0A315ZXX7</accession>
<dbReference type="PANTHER" id="PTHR28629:SF4">
    <property type="entry name" value="TRIOKINASE_FMN CYCLASE"/>
    <property type="match status" value="1"/>
</dbReference>
<organism evidence="10 11">
    <name type="scientific">Faecalicatena contorta</name>
    <dbReference type="NCBI Taxonomy" id="39482"/>
    <lineage>
        <taxon>Bacteria</taxon>
        <taxon>Bacillati</taxon>
        <taxon>Bacillota</taxon>
        <taxon>Clostridia</taxon>
        <taxon>Lachnospirales</taxon>
        <taxon>Lachnospiraceae</taxon>
        <taxon>Faecalicatena</taxon>
    </lineage>
</organism>
<comment type="catalytic activity">
    <reaction evidence="1">
        <text>dihydroxyacetone + phosphoenolpyruvate = dihydroxyacetone phosphate + pyruvate</text>
        <dbReference type="Rhea" id="RHEA:18381"/>
        <dbReference type="ChEBI" id="CHEBI:15361"/>
        <dbReference type="ChEBI" id="CHEBI:16016"/>
        <dbReference type="ChEBI" id="CHEBI:57642"/>
        <dbReference type="ChEBI" id="CHEBI:58702"/>
        <dbReference type="EC" id="2.7.1.121"/>
    </reaction>
</comment>
<dbReference type="PROSITE" id="PS51480">
    <property type="entry name" value="DHAL"/>
    <property type="match status" value="1"/>
</dbReference>
<evidence type="ECO:0000256" key="5">
    <source>
        <dbReference type="ARBA" id="ARBA00022777"/>
    </source>
</evidence>
<comment type="subunit">
    <text evidence="7">Homodimer. The dihydroxyacetone kinase complex is composed of a homodimer of DhaM, a homodimer of DhaK and the subunit DhaL.</text>
</comment>
<sequence length="212" mass="22681">MLDVINIQNAKEMLIYIADKIIGQKPYLTEIDSAIGDGDHGIGMAGGMQKAKDKLNKQETFESVYDVFAIAGKAMLMSMGGASGVIFGSLYLSGAKGMEAKPELTASDLAAMERKSLEAIKERGKAQVGDKTMVDALEPAVIAMEENAEKGLLEMLRAAEAAAAKGLEDTKGYTAKFGRAKSLMERAIGHQDAGATSVYLIFQGMREYVESK</sequence>
<dbReference type="InterPro" id="IPR004007">
    <property type="entry name" value="DhaL_dom"/>
</dbReference>
<dbReference type="NCBIfam" id="TIGR02365">
    <property type="entry name" value="dha_L_ycgS"/>
    <property type="match status" value="1"/>
</dbReference>
<dbReference type="SMART" id="SM01120">
    <property type="entry name" value="Dak2"/>
    <property type="match status" value="1"/>
</dbReference>
<dbReference type="InterPro" id="IPR050861">
    <property type="entry name" value="Dihydroxyacetone_Kinase"/>
</dbReference>
<dbReference type="PANTHER" id="PTHR28629">
    <property type="entry name" value="TRIOKINASE/FMN CYCLASE"/>
    <property type="match status" value="1"/>
</dbReference>
<dbReference type="Gene3D" id="1.25.40.340">
    <property type="match status" value="1"/>
</dbReference>
<dbReference type="FunFam" id="1.25.40.340:FF:000002">
    <property type="entry name" value="Dihydroxyacetone kinase, L subunit"/>
    <property type="match status" value="1"/>
</dbReference>
<dbReference type="Pfam" id="PF02734">
    <property type="entry name" value="Dak2"/>
    <property type="match status" value="1"/>
</dbReference>